<dbReference type="HOGENOM" id="CLU_3270947_0_0_6"/>
<dbReference type="KEGG" id="hde:HDEF_0690"/>
<dbReference type="Proteomes" id="UP000002334">
    <property type="component" value="Chromosome"/>
</dbReference>
<accession>C4K4D0</accession>
<organism evidence="1 2">
    <name type="scientific">Hamiltonella defensa subsp. Acyrthosiphon pisum (strain 5AT)</name>
    <dbReference type="NCBI Taxonomy" id="572265"/>
    <lineage>
        <taxon>Bacteria</taxon>
        <taxon>Pseudomonadati</taxon>
        <taxon>Pseudomonadota</taxon>
        <taxon>Gammaproteobacteria</taxon>
        <taxon>Enterobacterales</taxon>
        <taxon>Enterobacteriaceae</taxon>
        <taxon>aphid secondary symbionts</taxon>
        <taxon>Candidatus Williamhamiltonella</taxon>
    </lineage>
</organism>
<sequence>MMKNTILPCTFYERDTLRASTQIHRDTKNWHQKRLGQIMAI</sequence>
<dbReference type="STRING" id="572265.HDEF_0690"/>
<keyword evidence="2" id="KW-1185">Reference proteome</keyword>
<protein>
    <submittedName>
        <fullName evidence="1">Uncharacterized protein</fullName>
    </submittedName>
</protein>
<proteinExistence type="predicted"/>
<dbReference type="EMBL" id="CP001277">
    <property type="protein sequence ID" value="ACQ67423.1"/>
    <property type="molecule type" value="Genomic_DNA"/>
</dbReference>
<evidence type="ECO:0000313" key="1">
    <source>
        <dbReference type="EMBL" id="ACQ67423.1"/>
    </source>
</evidence>
<gene>
    <name evidence="1" type="ordered locus">HDEF_0690</name>
</gene>
<dbReference type="AlphaFoldDB" id="C4K4D0"/>
<evidence type="ECO:0000313" key="2">
    <source>
        <dbReference type="Proteomes" id="UP000002334"/>
    </source>
</evidence>
<reference evidence="1 2" key="1">
    <citation type="journal article" date="2009" name="Proc. Natl. Acad. Sci. U.S.A.">
        <title>Hamiltonella defensa, genome evolution of protective bacterial endosymbiont from pathogenic ancestors.</title>
        <authorList>
            <person name="Degnan P.H."/>
            <person name="Yu Y."/>
            <person name="Sisneros N."/>
            <person name="Wing R.A."/>
            <person name="Moran N.A."/>
        </authorList>
    </citation>
    <scope>NUCLEOTIDE SEQUENCE [LARGE SCALE GENOMIC DNA]</scope>
    <source>
        <strain evidence="2">5AT</strain>
    </source>
</reference>
<name>C4K4D0_HAMD5</name>